<proteinExistence type="predicted"/>
<protein>
    <submittedName>
        <fullName evidence="2">Uncharacterized protein</fullName>
    </submittedName>
</protein>
<dbReference type="Proteomes" id="UP000095658">
    <property type="component" value="Unassembled WGS sequence"/>
</dbReference>
<feature type="transmembrane region" description="Helical" evidence="1">
    <location>
        <begin position="31"/>
        <end position="51"/>
    </location>
</feature>
<keyword evidence="1" id="KW-1133">Transmembrane helix</keyword>
<keyword evidence="1" id="KW-0812">Transmembrane</keyword>
<dbReference type="STRING" id="1714016.BA724_09500"/>
<reference evidence="2 3" key="1">
    <citation type="submission" date="2016-06" db="EMBL/GenBank/DDBJ databases">
        <title>Domibacillus iocasae genome sequencing.</title>
        <authorList>
            <person name="Verma A."/>
            <person name="Pal Y."/>
            <person name="Ojha A.K."/>
            <person name="Krishnamurthi S."/>
        </authorList>
    </citation>
    <scope>NUCLEOTIDE SEQUENCE [LARGE SCALE GENOMIC DNA]</scope>
    <source>
        <strain evidence="2 3">DSM 29979</strain>
    </source>
</reference>
<accession>A0A1E7DN36</accession>
<organism evidence="2 3">
    <name type="scientific">Domibacillus iocasae</name>
    <dbReference type="NCBI Taxonomy" id="1714016"/>
    <lineage>
        <taxon>Bacteria</taxon>
        <taxon>Bacillati</taxon>
        <taxon>Bacillota</taxon>
        <taxon>Bacilli</taxon>
        <taxon>Bacillales</taxon>
        <taxon>Bacillaceae</taxon>
        <taxon>Domibacillus</taxon>
    </lineage>
</organism>
<name>A0A1E7DN36_9BACI</name>
<evidence type="ECO:0000313" key="2">
    <source>
        <dbReference type="EMBL" id="OES44500.1"/>
    </source>
</evidence>
<gene>
    <name evidence="2" type="ORF">BA724_09500</name>
</gene>
<evidence type="ECO:0000313" key="3">
    <source>
        <dbReference type="Proteomes" id="UP000095658"/>
    </source>
</evidence>
<keyword evidence="3" id="KW-1185">Reference proteome</keyword>
<sequence length="68" mass="7691">MEKVIAFIWSFLLIFVPVSGAEGLNPEKKEQIVHVTALTGGVIVTSLLYTGRKKYKGMKKKDNRKRNL</sequence>
<dbReference type="EMBL" id="MAMP01000022">
    <property type="protein sequence ID" value="OES44500.1"/>
    <property type="molecule type" value="Genomic_DNA"/>
</dbReference>
<dbReference type="AlphaFoldDB" id="A0A1E7DN36"/>
<dbReference type="RefSeq" id="WP_069939091.1">
    <property type="nucleotide sequence ID" value="NZ_MAMP01000022.1"/>
</dbReference>
<comment type="caution">
    <text evidence="2">The sequence shown here is derived from an EMBL/GenBank/DDBJ whole genome shotgun (WGS) entry which is preliminary data.</text>
</comment>
<evidence type="ECO:0000256" key="1">
    <source>
        <dbReference type="SAM" id="Phobius"/>
    </source>
</evidence>
<keyword evidence="1" id="KW-0472">Membrane</keyword>